<dbReference type="InterPro" id="IPR036881">
    <property type="entry name" value="Glyco_hydro_3_C_sf"/>
</dbReference>
<dbReference type="InterPro" id="IPR002772">
    <property type="entry name" value="Glyco_hydro_3_C"/>
</dbReference>
<dbReference type="InterPro" id="IPR001764">
    <property type="entry name" value="Glyco_hydro_3_N"/>
</dbReference>
<dbReference type="PANTHER" id="PTHR42715">
    <property type="entry name" value="BETA-GLUCOSIDASE"/>
    <property type="match status" value="1"/>
</dbReference>
<dbReference type="SUPFAM" id="SSF52279">
    <property type="entry name" value="Beta-D-glucan exohydrolase, C-terminal domain"/>
    <property type="match status" value="1"/>
</dbReference>
<evidence type="ECO:0000256" key="3">
    <source>
        <dbReference type="SAM" id="Phobius"/>
    </source>
</evidence>
<dbReference type="InterPro" id="IPR026891">
    <property type="entry name" value="Fn3-like"/>
</dbReference>
<dbReference type="Gene3D" id="2.60.40.10">
    <property type="entry name" value="Immunoglobulins"/>
    <property type="match status" value="1"/>
</dbReference>
<evidence type="ECO:0000256" key="1">
    <source>
        <dbReference type="ARBA" id="ARBA00005336"/>
    </source>
</evidence>
<dbReference type="PROSITE" id="PS51257">
    <property type="entry name" value="PROKAR_LIPOPROTEIN"/>
    <property type="match status" value="1"/>
</dbReference>
<dbReference type="InterPro" id="IPR013783">
    <property type="entry name" value="Ig-like_fold"/>
</dbReference>
<dbReference type="PRINTS" id="PR00133">
    <property type="entry name" value="GLHYDRLASE3"/>
</dbReference>
<sequence length="1072" mass="115827">MKLTQKTLDTMRKAGRIVSVAFALVIAAGCAAGSMLEANADQVNNFLHTQTTTTTGGGDYDSFTPDEEYLNSNGSANTDALVQAHIDMGTRLAEEGSVLLKNSSSALPLAGTEKVTLMGYRSTPNNAIYGMDIGSPEEASQNVSFHDALEAAGFDVNETVCDAYATVSATTTYTASGVNRLGGTGYYVEEITEANRYNVGEPSIDEIRTQAGESAFDGSIEEYGDAAIIVLGRPSSEQGDYYAGSTGADASNHSISGSGNSLSLSDGEWDLINFAKENFDKVVVVITTANAMELEELEDDEGVDAILWAGYPGNYGFYGVANILAGKANPSGRLADTYASDSASSPAMVNYGLYLYSNQSQYGLNSNDYYGGAYIVQAEGIYTGYKYYETRYEDTVMNQGNASSSTGVGYYNDTGAWNYGEEVTYSFGYGLSYTTFSQEITNVEFSSDYRTATVTVSVTNEGDVDGKSVVQVYGQAPYTEGGVEKASVVLLAYEKADVAAGETVTVTVEADMQYLASYDSTANGGEGTYIMDAGDGYYFALGCNSSSEGAHAAVNNILAAKGYTTADGMDESGNEDAVYEFSWSEANSGLFSTSKSGTEVTNQLEDMDYNHFQDGTVTYLSRSNWSGTWPSEYTGLSITQDMLSYLQNSFHETADTDVSDIVFGSEEYETSFPDMFGSDFDDERWAEVIDQITLENAVYFTASGNRTFQTMDEISFIAGFSFVENGSVGIQKTLSQQSDANAPWYVSSGDSNSSYYTNSFGGATLMASTWNKDLMEEMGVLWGNDALFINIPMVWAPSINTHRTPYNGRNGEYYSEDGVLSGYTALSVGKGAISKGLITSIKHFAFNQQETARNGISTFMNEQSAREGELRGFQIALEGYYNEDGTRTSVLGIMTAYNRAGTVYVGAHEGLMQGILRDEWDFNGYATSDLAQSRSTYMPYIESMLAGTTNFDTAINNGNTVWGMDNGSGSYVSMPVATLISEIQNDAEVLTAIKENLHYSLWAFSQSNLANWMTDTTRTVWVLNWWRALYLGCEIVGGIAVAGGVAMYVVSYVFSNKGKKQTAEAEAERSEE</sequence>
<feature type="signal peptide" evidence="4">
    <location>
        <begin position="1"/>
        <end position="40"/>
    </location>
</feature>
<dbReference type="InterPro" id="IPR017853">
    <property type="entry name" value="GH"/>
</dbReference>
<reference evidence="6" key="1">
    <citation type="submission" date="2020-10" db="EMBL/GenBank/DDBJ databases">
        <authorList>
            <person name="Gilroy R."/>
        </authorList>
    </citation>
    <scope>NUCLEOTIDE SEQUENCE</scope>
    <source>
        <strain evidence="6">ChiW25-3613</strain>
    </source>
</reference>
<dbReference type="Pfam" id="PF00933">
    <property type="entry name" value="Glyco_hydro_3"/>
    <property type="match status" value="1"/>
</dbReference>
<comment type="similarity">
    <text evidence="1">Belongs to the glycosyl hydrolase 3 family.</text>
</comment>
<feature type="transmembrane region" description="Helical" evidence="3">
    <location>
        <begin position="1025"/>
        <end position="1050"/>
    </location>
</feature>
<keyword evidence="2 6" id="KW-0378">Hydrolase</keyword>
<evidence type="ECO:0000256" key="2">
    <source>
        <dbReference type="ARBA" id="ARBA00022801"/>
    </source>
</evidence>
<evidence type="ECO:0000313" key="6">
    <source>
        <dbReference type="EMBL" id="HIR40040.1"/>
    </source>
</evidence>
<dbReference type="SMART" id="SM01217">
    <property type="entry name" value="Fn3_like"/>
    <property type="match status" value="1"/>
</dbReference>
<dbReference type="Pfam" id="PF14310">
    <property type="entry name" value="Fn3-like"/>
    <property type="match status" value="1"/>
</dbReference>
<feature type="domain" description="Fibronectin type III-like" evidence="5">
    <location>
        <begin position="468"/>
        <end position="545"/>
    </location>
</feature>
<reference evidence="6" key="2">
    <citation type="journal article" date="2021" name="PeerJ">
        <title>Extensive microbial diversity within the chicken gut microbiome revealed by metagenomics and culture.</title>
        <authorList>
            <person name="Gilroy R."/>
            <person name="Ravi A."/>
            <person name="Getino M."/>
            <person name="Pursley I."/>
            <person name="Horton D.L."/>
            <person name="Alikhan N.F."/>
            <person name="Baker D."/>
            <person name="Gharbi K."/>
            <person name="Hall N."/>
            <person name="Watson M."/>
            <person name="Adriaenssens E.M."/>
            <person name="Foster-Nyarko E."/>
            <person name="Jarju S."/>
            <person name="Secka A."/>
            <person name="Antonio M."/>
            <person name="Oren A."/>
            <person name="Chaudhuri R.R."/>
            <person name="La Ragione R."/>
            <person name="Hildebrand F."/>
            <person name="Pallen M.J."/>
        </authorList>
    </citation>
    <scope>NUCLEOTIDE SEQUENCE</scope>
    <source>
        <strain evidence="6">ChiW25-3613</strain>
    </source>
</reference>
<evidence type="ECO:0000313" key="7">
    <source>
        <dbReference type="Proteomes" id="UP000824179"/>
    </source>
</evidence>
<keyword evidence="4" id="KW-0732">Signal</keyword>
<organism evidence="6 7">
    <name type="scientific">Candidatus Coproplasma stercoripullorum</name>
    <dbReference type="NCBI Taxonomy" id="2840751"/>
    <lineage>
        <taxon>Bacteria</taxon>
        <taxon>Bacillati</taxon>
        <taxon>Bacillota</taxon>
        <taxon>Clostridia</taxon>
        <taxon>Eubacteriales</taxon>
        <taxon>Candidatus Coproplasma</taxon>
    </lineage>
</organism>
<dbReference type="InterPro" id="IPR050288">
    <property type="entry name" value="Cellulose_deg_GH3"/>
</dbReference>
<evidence type="ECO:0000259" key="5">
    <source>
        <dbReference type="SMART" id="SM01217"/>
    </source>
</evidence>
<dbReference type="Gene3D" id="3.20.20.300">
    <property type="entry name" value="Glycoside hydrolase, family 3, N-terminal domain"/>
    <property type="match status" value="1"/>
</dbReference>
<dbReference type="InterPro" id="IPR036962">
    <property type="entry name" value="Glyco_hydro_3_N_sf"/>
</dbReference>
<keyword evidence="3" id="KW-1133">Transmembrane helix</keyword>
<dbReference type="AlphaFoldDB" id="A0A9D1AGZ0"/>
<dbReference type="Proteomes" id="UP000824179">
    <property type="component" value="Unassembled WGS sequence"/>
</dbReference>
<dbReference type="PANTHER" id="PTHR42715:SF10">
    <property type="entry name" value="BETA-GLUCOSIDASE"/>
    <property type="match status" value="1"/>
</dbReference>
<dbReference type="SUPFAM" id="SSF51445">
    <property type="entry name" value="(Trans)glycosidases"/>
    <property type="match status" value="1"/>
</dbReference>
<proteinExistence type="inferred from homology"/>
<keyword evidence="3" id="KW-0812">Transmembrane</keyword>
<name>A0A9D1AGZ0_9FIRM</name>
<gene>
    <name evidence="6" type="ORF">IAB90_06645</name>
</gene>
<accession>A0A9D1AGZ0</accession>
<evidence type="ECO:0000256" key="4">
    <source>
        <dbReference type="SAM" id="SignalP"/>
    </source>
</evidence>
<dbReference type="EMBL" id="DVHB01000115">
    <property type="protein sequence ID" value="HIR40040.1"/>
    <property type="molecule type" value="Genomic_DNA"/>
</dbReference>
<comment type="caution">
    <text evidence="6">The sequence shown here is derived from an EMBL/GenBank/DDBJ whole genome shotgun (WGS) entry which is preliminary data.</text>
</comment>
<dbReference type="Pfam" id="PF01915">
    <property type="entry name" value="Glyco_hydro_3_C"/>
    <property type="match status" value="1"/>
</dbReference>
<keyword evidence="3" id="KW-0472">Membrane</keyword>
<dbReference type="GO" id="GO:0005975">
    <property type="term" value="P:carbohydrate metabolic process"/>
    <property type="evidence" value="ECO:0007669"/>
    <property type="project" value="InterPro"/>
</dbReference>
<feature type="chain" id="PRO_5038339415" evidence="4">
    <location>
        <begin position="41"/>
        <end position="1072"/>
    </location>
</feature>
<dbReference type="GO" id="GO:0004553">
    <property type="term" value="F:hydrolase activity, hydrolyzing O-glycosyl compounds"/>
    <property type="evidence" value="ECO:0007669"/>
    <property type="project" value="InterPro"/>
</dbReference>
<dbReference type="Gene3D" id="3.40.50.1700">
    <property type="entry name" value="Glycoside hydrolase family 3 C-terminal domain"/>
    <property type="match status" value="1"/>
</dbReference>
<protein>
    <submittedName>
        <fullName evidence="6">Glycoside hydrolase family 3 C-terminal domain-containing protein</fullName>
    </submittedName>
</protein>